<keyword evidence="3" id="KW-1185">Reference proteome</keyword>
<accession>A0ABV1F9K6</accession>
<evidence type="ECO:0000313" key="2">
    <source>
        <dbReference type="EMBL" id="MEQ2470053.1"/>
    </source>
</evidence>
<keyword evidence="2" id="KW-0675">Receptor</keyword>
<comment type="caution">
    <text evidence="2">The sequence shown here is derived from an EMBL/GenBank/DDBJ whole genome shotgun (WGS) entry which is preliminary data.</text>
</comment>
<gene>
    <name evidence="2" type="ORF">WMO39_06890</name>
</gene>
<dbReference type="SUPFAM" id="SSF52200">
    <property type="entry name" value="Toll/Interleukin receptor TIR domain"/>
    <property type="match status" value="1"/>
</dbReference>
<name>A0ABV1F9K6_9FIRM</name>
<dbReference type="RefSeq" id="WP_117949724.1">
    <property type="nucleotide sequence ID" value="NZ_JBBMEZ010000016.1"/>
</dbReference>
<evidence type="ECO:0000313" key="3">
    <source>
        <dbReference type="Proteomes" id="UP001490816"/>
    </source>
</evidence>
<reference evidence="2 3" key="1">
    <citation type="submission" date="2024-03" db="EMBL/GenBank/DDBJ databases">
        <title>Human intestinal bacterial collection.</title>
        <authorList>
            <person name="Pauvert C."/>
            <person name="Hitch T.C.A."/>
            <person name="Clavel T."/>
        </authorList>
    </citation>
    <scope>NUCLEOTIDE SEQUENCE [LARGE SCALE GENOMIC DNA]</scope>
    <source>
        <strain evidence="2 3">CLA-JM-H38</strain>
    </source>
</reference>
<protein>
    <submittedName>
        <fullName evidence="2">Toll/interleukin-1 receptor domain-containing protein</fullName>
    </submittedName>
</protein>
<proteinExistence type="predicted"/>
<dbReference type="InterPro" id="IPR000157">
    <property type="entry name" value="TIR_dom"/>
</dbReference>
<dbReference type="EMBL" id="JBBMEZ010000016">
    <property type="protein sequence ID" value="MEQ2470053.1"/>
    <property type="molecule type" value="Genomic_DNA"/>
</dbReference>
<dbReference type="InterPro" id="IPR035897">
    <property type="entry name" value="Toll_tir_struct_dom_sf"/>
</dbReference>
<dbReference type="Proteomes" id="UP001490816">
    <property type="component" value="Unassembled WGS sequence"/>
</dbReference>
<sequence length="234" mass="27034">MRNEFERLGHNPLAFHLKCLTDKTEDGKKELFDLIKREIEAREWFVFCESPEAKKSPNVALEHSYILNSGKDKIWSIDMTQDINSILYNVKKICTSIEVFISYSHKDHELIKPLINTLVEKDYSVWTEENIKPSSKSFVEQISDAISTCSKRGFYIIVISDNSTDSMYVKNELDFAYANGATIIPIVLGSPHISTDILFYISRYQYISVDLLNIDYDLVINKIETTVKNKIRNT</sequence>
<feature type="domain" description="TIR" evidence="1">
    <location>
        <begin position="95"/>
        <end position="223"/>
    </location>
</feature>
<evidence type="ECO:0000259" key="1">
    <source>
        <dbReference type="PROSITE" id="PS50104"/>
    </source>
</evidence>
<dbReference type="Pfam" id="PF13676">
    <property type="entry name" value="TIR_2"/>
    <property type="match status" value="1"/>
</dbReference>
<organism evidence="2 3">
    <name type="scientific">Ruminococcoides intestinale</name>
    <dbReference type="NCBI Taxonomy" id="3133162"/>
    <lineage>
        <taxon>Bacteria</taxon>
        <taxon>Bacillati</taxon>
        <taxon>Bacillota</taxon>
        <taxon>Clostridia</taxon>
        <taxon>Eubacteriales</taxon>
        <taxon>Oscillospiraceae</taxon>
        <taxon>Ruminococcoides</taxon>
    </lineage>
</organism>
<dbReference type="PROSITE" id="PS50104">
    <property type="entry name" value="TIR"/>
    <property type="match status" value="1"/>
</dbReference>
<dbReference type="Gene3D" id="3.40.50.10140">
    <property type="entry name" value="Toll/interleukin-1 receptor homology (TIR) domain"/>
    <property type="match status" value="1"/>
</dbReference>